<sequence length="45" mass="4849">MKQVQRSPLCSALTILSEAIAGGAVEKEPEIIYSPQEKLGMGPYN</sequence>
<dbReference type="AlphaFoldDB" id="E4ZNN3"/>
<name>E4ZNN3_LEPMJ</name>
<evidence type="ECO:0000313" key="1">
    <source>
        <dbReference type="EMBL" id="CBX93252.1"/>
    </source>
</evidence>
<dbReference type="Proteomes" id="UP000002668">
    <property type="component" value="Genome"/>
</dbReference>
<dbReference type="HOGENOM" id="CLU_3207767_0_0_1"/>
<gene>
    <name evidence="1" type="ORF">LEMA_uP041530.1</name>
</gene>
<evidence type="ECO:0000313" key="2">
    <source>
        <dbReference type="Proteomes" id="UP000002668"/>
    </source>
</evidence>
<proteinExistence type="predicted"/>
<protein>
    <submittedName>
        <fullName evidence="1">Predicted protein</fullName>
    </submittedName>
</protein>
<reference evidence="2" key="1">
    <citation type="journal article" date="2011" name="Nat. Commun.">
        <title>Effector diversification within compartments of the Leptosphaeria maculans genome affected by Repeat-Induced Point mutations.</title>
        <authorList>
            <person name="Rouxel T."/>
            <person name="Grandaubert J."/>
            <person name="Hane J.K."/>
            <person name="Hoede C."/>
            <person name="van de Wouw A.P."/>
            <person name="Couloux A."/>
            <person name="Dominguez V."/>
            <person name="Anthouard V."/>
            <person name="Bally P."/>
            <person name="Bourras S."/>
            <person name="Cozijnsen A.J."/>
            <person name="Ciuffetti L.M."/>
            <person name="Degrave A."/>
            <person name="Dilmaghani A."/>
            <person name="Duret L."/>
            <person name="Fudal I."/>
            <person name="Goodwin S.B."/>
            <person name="Gout L."/>
            <person name="Glaser N."/>
            <person name="Linglin J."/>
            <person name="Kema G.H.J."/>
            <person name="Lapalu N."/>
            <person name="Lawrence C.B."/>
            <person name="May K."/>
            <person name="Meyer M."/>
            <person name="Ollivier B."/>
            <person name="Poulain J."/>
            <person name="Schoch C.L."/>
            <person name="Simon A."/>
            <person name="Spatafora J.W."/>
            <person name="Stachowiak A."/>
            <person name="Turgeon B.G."/>
            <person name="Tyler B.M."/>
            <person name="Vincent D."/>
            <person name="Weissenbach J."/>
            <person name="Amselem J."/>
            <person name="Quesneville H."/>
            <person name="Oliver R.P."/>
            <person name="Wincker P."/>
            <person name="Balesdent M.-H."/>
            <person name="Howlett B.J."/>
        </authorList>
    </citation>
    <scope>NUCLEOTIDE SEQUENCE [LARGE SCALE GENOMIC DNA]</scope>
    <source>
        <strain evidence="2">JN3 / isolate v23.1.3 / race Av1-4-5-6-7-8</strain>
    </source>
</reference>
<dbReference type="InParanoid" id="E4ZNN3"/>
<dbReference type="EMBL" id="FP929105">
    <property type="protein sequence ID" value="CBX93252.1"/>
    <property type="molecule type" value="Genomic_DNA"/>
</dbReference>
<keyword evidence="2" id="KW-1185">Reference proteome</keyword>
<accession>E4ZNN3</accession>
<organism evidence="2">
    <name type="scientific">Leptosphaeria maculans (strain JN3 / isolate v23.1.3 / race Av1-4-5-6-7-8)</name>
    <name type="common">Blackleg fungus</name>
    <name type="synonym">Phoma lingam</name>
    <dbReference type="NCBI Taxonomy" id="985895"/>
    <lineage>
        <taxon>Eukaryota</taxon>
        <taxon>Fungi</taxon>
        <taxon>Dikarya</taxon>
        <taxon>Ascomycota</taxon>
        <taxon>Pezizomycotina</taxon>
        <taxon>Dothideomycetes</taxon>
        <taxon>Pleosporomycetidae</taxon>
        <taxon>Pleosporales</taxon>
        <taxon>Pleosporineae</taxon>
        <taxon>Leptosphaeriaceae</taxon>
        <taxon>Plenodomus</taxon>
        <taxon>Plenodomus lingam/Leptosphaeria maculans species complex</taxon>
    </lineage>
</organism>
<dbReference type="VEuPathDB" id="FungiDB:LEMA_uP041530.1"/>